<feature type="transmembrane region" description="Helical" evidence="7">
    <location>
        <begin position="214"/>
        <end position="233"/>
    </location>
</feature>
<dbReference type="InterPro" id="IPR011066">
    <property type="entry name" value="MscS_channel_C_sf"/>
</dbReference>
<feature type="domain" description="Mechanosensitive ion channel transmembrane helices 2/3" evidence="10">
    <location>
        <begin position="218"/>
        <end position="258"/>
    </location>
</feature>
<comment type="subcellular location">
    <subcellularLocation>
        <location evidence="1">Cell membrane</location>
        <topology evidence="1">Multi-pass membrane protein</topology>
    </subcellularLocation>
</comment>
<evidence type="ECO:0000256" key="3">
    <source>
        <dbReference type="ARBA" id="ARBA00022475"/>
    </source>
</evidence>
<dbReference type="Proteomes" id="UP001228044">
    <property type="component" value="Unassembled WGS sequence"/>
</dbReference>
<dbReference type="PANTHER" id="PTHR30347:SF1">
    <property type="entry name" value="MECHANOSENSITIVE CHANNEL MSCK"/>
    <property type="match status" value="1"/>
</dbReference>
<dbReference type="Gene3D" id="3.30.70.100">
    <property type="match status" value="1"/>
</dbReference>
<dbReference type="Gene3D" id="1.10.287.1260">
    <property type="match status" value="1"/>
</dbReference>
<evidence type="ECO:0000256" key="1">
    <source>
        <dbReference type="ARBA" id="ARBA00004651"/>
    </source>
</evidence>
<dbReference type="InterPro" id="IPR023408">
    <property type="entry name" value="MscS_beta-dom_sf"/>
</dbReference>
<feature type="transmembrane region" description="Helical" evidence="7">
    <location>
        <begin position="136"/>
        <end position="156"/>
    </location>
</feature>
<dbReference type="InterPro" id="IPR011014">
    <property type="entry name" value="MscS_channel_TM-2"/>
</dbReference>
<evidence type="ECO:0000256" key="5">
    <source>
        <dbReference type="ARBA" id="ARBA00022989"/>
    </source>
</evidence>
<name>A0ABT8DT58_9BURK</name>
<dbReference type="PANTHER" id="PTHR30347">
    <property type="entry name" value="POTASSIUM CHANNEL RELATED"/>
    <property type="match status" value="1"/>
</dbReference>
<accession>A0ABT8DT58</accession>
<evidence type="ECO:0000313" key="12">
    <source>
        <dbReference type="Proteomes" id="UP001228044"/>
    </source>
</evidence>
<keyword evidence="12" id="KW-1185">Reference proteome</keyword>
<dbReference type="Pfam" id="PF21088">
    <property type="entry name" value="MS_channel_1st"/>
    <property type="match status" value="1"/>
</dbReference>
<evidence type="ECO:0000256" key="4">
    <source>
        <dbReference type="ARBA" id="ARBA00022692"/>
    </source>
</evidence>
<dbReference type="InterPro" id="IPR049142">
    <property type="entry name" value="MS_channel_1st"/>
</dbReference>
<dbReference type="EMBL" id="JAUHHC010000002">
    <property type="protein sequence ID" value="MDN3920233.1"/>
    <property type="molecule type" value="Genomic_DNA"/>
</dbReference>
<feature type="transmembrane region" description="Helical" evidence="7">
    <location>
        <begin position="97"/>
        <end position="116"/>
    </location>
</feature>
<dbReference type="InterPro" id="IPR006685">
    <property type="entry name" value="MscS_channel_2nd"/>
</dbReference>
<evidence type="ECO:0000256" key="2">
    <source>
        <dbReference type="ARBA" id="ARBA00008017"/>
    </source>
</evidence>
<feature type="transmembrane region" description="Helical" evidence="7">
    <location>
        <begin position="27"/>
        <end position="47"/>
    </location>
</feature>
<evidence type="ECO:0000256" key="6">
    <source>
        <dbReference type="ARBA" id="ARBA00023136"/>
    </source>
</evidence>
<dbReference type="Gene3D" id="2.30.30.60">
    <property type="match status" value="1"/>
</dbReference>
<feature type="domain" description="Mechanosensitive ion channel MscS C-terminal" evidence="9">
    <location>
        <begin position="334"/>
        <end position="414"/>
    </location>
</feature>
<evidence type="ECO:0000259" key="10">
    <source>
        <dbReference type="Pfam" id="PF21088"/>
    </source>
</evidence>
<comment type="caution">
    <text evidence="11">The sequence shown here is derived from an EMBL/GenBank/DDBJ whole genome shotgun (WGS) entry which is preliminary data.</text>
</comment>
<dbReference type="SUPFAM" id="SSF50182">
    <property type="entry name" value="Sm-like ribonucleoproteins"/>
    <property type="match status" value="1"/>
</dbReference>
<dbReference type="SUPFAM" id="SSF82689">
    <property type="entry name" value="Mechanosensitive channel protein MscS (YggB), C-terminal domain"/>
    <property type="match status" value="1"/>
</dbReference>
<proteinExistence type="inferred from homology"/>
<dbReference type="InterPro" id="IPR010920">
    <property type="entry name" value="LSM_dom_sf"/>
</dbReference>
<reference evidence="11 12" key="1">
    <citation type="submission" date="2023-06" db="EMBL/GenBank/DDBJ databases">
        <title>Pelomonas sp. PFR6 16S ribosomal RNA gene Genome sequencing and assembly.</title>
        <authorList>
            <person name="Woo H."/>
        </authorList>
    </citation>
    <scope>NUCLEOTIDE SEQUENCE [LARGE SCALE GENOMIC DNA]</scope>
    <source>
        <strain evidence="11 12">PFR6</strain>
    </source>
</reference>
<feature type="transmembrane region" description="Helical" evidence="7">
    <location>
        <begin position="68"/>
        <end position="85"/>
    </location>
</feature>
<protein>
    <submittedName>
        <fullName evidence="11">Mechanosensitive ion channel</fullName>
    </submittedName>
</protein>
<evidence type="ECO:0000259" key="9">
    <source>
        <dbReference type="Pfam" id="PF21082"/>
    </source>
</evidence>
<dbReference type="Pfam" id="PF00924">
    <property type="entry name" value="MS_channel_2nd"/>
    <property type="match status" value="1"/>
</dbReference>
<sequence length="434" mass="46252">MGVEKSLPKPLSFEDWEALGAALMRPAALVELALLLACLGLAALIVAQLRRARGPEATPAPVLFGKRIIDGVLFPGLALVLAWGVRAALPWLGLPPALFRVALPLLVSLLMIRLTVRVLSAALPQSRLVRLIEGSVSWLAWGGAILWITGLLPMLLDELDQITFKLGSAHLSLRNLLEGGLTAVLVMVLALWLSSGVEARLLRAGTMDLSLRKIAANALRALLLFIGLLIALSSIGIDLTALGVLGGAIGVGIGLGLQRLAANYVSGFVILAERALRIGDVIRVDGFEGRISDIKTRYTIIRALNGRHAIVPNELLITQRVENASLGGAGVMISTTVLVAGGSDVDALIPQLVEVALQQPRVMAEPGPAVQLSQFAPEGLELTIWFWIADPENGTGGVRSDVNLAILRKLQELNVTIPFVQRWTQYQPPSGNKP</sequence>
<evidence type="ECO:0000256" key="7">
    <source>
        <dbReference type="SAM" id="Phobius"/>
    </source>
</evidence>
<comment type="similarity">
    <text evidence="2">Belongs to the MscS (TC 1.A.23) family.</text>
</comment>
<dbReference type="InterPro" id="IPR049278">
    <property type="entry name" value="MS_channel_C"/>
</dbReference>
<feature type="transmembrane region" description="Helical" evidence="7">
    <location>
        <begin position="239"/>
        <end position="257"/>
    </location>
</feature>
<feature type="transmembrane region" description="Helical" evidence="7">
    <location>
        <begin position="176"/>
        <end position="193"/>
    </location>
</feature>
<dbReference type="SUPFAM" id="SSF82861">
    <property type="entry name" value="Mechanosensitive channel protein MscS (YggB), transmembrane region"/>
    <property type="match status" value="1"/>
</dbReference>
<feature type="domain" description="Mechanosensitive ion channel MscS" evidence="8">
    <location>
        <begin position="261"/>
        <end position="325"/>
    </location>
</feature>
<evidence type="ECO:0000313" key="11">
    <source>
        <dbReference type="EMBL" id="MDN3920233.1"/>
    </source>
</evidence>
<organism evidence="11 12">
    <name type="scientific">Roseateles violae</name>
    <dbReference type="NCBI Taxonomy" id="3058042"/>
    <lineage>
        <taxon>Bacteria</taxon>
        <taxon>Pseudomonadati</taxon>
        <taxon>Pseudomonadota</taxon>
        <taxon>Betaproteobacteria</taxon>
        <taxon>Burkholderiales</taxon>
        <taxon>Sphaerotilaceae</taxon>
        <taxon>Roseateles</taxon>
    </lineage>
</organism>
<keyword evidence="4 7" id="KW-0812">Transmembrane</keyword>
<keyword evidence="5 7" id="KW-1133">Transmembrane helix</keyword>
<dbReference type="InterPro" id="IPR052702">
    <property type="entry name" value="MscS-like_channel"/>
</dbReference>
<gene>
    <name evidence="11" type="ORF">QWJ38_08070</name>
</gene>
<keyword evidence="6 7" id="KW-0472">Membrane</keyword>
<dbReference type="RefSeq" id="WP_290358541.1">
    <property type="nucleotide sequence ID" value="NZ_JAUHHC010000002.1"/>
</dbReference>
<dbReference type="Pfam" id="PF21082">
    <property type="entry name" value="MS_channel_3rd"/>
    <property type="match status" value="1"/>
</dbReference>
<evidence type="ECO:0000259" key="8">
    <source>
        <dbReference type="Pfam" id="PF00924"/>
    </source>
</evidence>
<keyword evidence="3" id="KW-1003">Cell membrane</keyword>